<evidence type="ECO:0000256" key="4">
    <source>
        <dbReference type="ARBA" id="ARBA00022801"/>
    </source>
</evidence>
<reference evidence="8 9" key="1">
    <citation type="submission" date="2018-10" db="EMBL/GenBank/DDBJ databases">
        <title>Draft Genome Sequence of Anaerotignum sp. KCTC 15736.</title>
        <authorList>
            <person name="Choi S.H."/>
            <person name="Kim J.S."/>
            <person name="Kang S.W."/>
            <person name="Lee J.S."/>
            <person name="Park S.H."/>
        </authorList>
    </citation>
    <scope>NUCLEOTIDE SEQUENCE [LARGE SCALE GENOMIC DNA]</scope>
    <source>
        <strain evidence="8 9">KCTC 15736</strain>
    </source>
</reference>
<dbReference type="Pfam" id="PF03755">
    <property type="entry name" value="YicC-like_N"/>
    <property type="match status" value="1"/>
</dbReference>
<feature type="domain" description="Endoribonuclease YicC-like C-terminal" evidence="7">
    <location>
        <begin position="176"/>
        <end position="295"/>
    </location>
</feature>
<dbReference type="GO" id="GO:0016787">
    <property type="term" value="F:hydrolase activity"/>
    <property type="evidence" value="ECO:0007669"/>
    <property type="project" value="UniProtKB-KW"/>
</dbReference>
<evidence type="ECO:0000259" key="7">
    <source>
        <dbReference type="Pfam" id="PF08340"/>
    </source>
</evidence>
<evidence type="ECO:0000256" key="1">
    <source>
        <dbReference type="ARBA" id="ARBA00001968"/>
    </source>
</evidence>
<comment type="caution">
    <text evidence="8">The sequence shown here is derived from an EMBL/GenBank/DDBJ whole genome shotgun (WGS) entry which is preliminary data.</text>
</comment>
<sequence length="295" mass="33533">MSASVRSMTGYGRGEHIAEERKFTVEMKSVNHRYNDMTIKLPRSLAGLEDKIKKRIMHEVFRGKTDVYISFETFSAADVEVKLNEALAAAYIEKLKLIEEKFGIYSENKLELAAKFPDVITVEKAQQEEEVIWEALVPALDEAVEKFVAMRTVEGENLKKDILLKGERIRTLVAEVKERSPLVVVEYQEKLNNRLKDLLGGVDVDPQRIATEVAVFADRGCVDEEVTRLESHLIQLKDILDGGGQVGRKLDFLIQEMNRESNTIASKANDIQIVKATIELKSEIEKIREQIQNLE</sequence>
<evidence type="ECO:0000259" key="6">
    <source>
        <dbReference type="Pfam" id="PF03755"/>
    </source>
</evidence>
<keyword evidence="9" id="KW-1185">Reference proteome</keyword>
<evidence type="ECO:0000256" key="3">
    <source>
        <dbReference type="ARBA" id="ARBA00022759"/>
    </source>
</evidence>
<feature type="domain" description="Endoribonuclease YicC-like N-terminal" evidence="6">
    <location>
        <begin position="5"/>
        <end position="160"/>
    </location>
</feature>
<dbReference type="OrthoDB" id="9771229at2"/>
<dbReference type="GO" id="GO:0004521">
    <property type="term" value="F:RNA endonuclease activity"/>
    <property type="evidence" value="ECO:0007669"/>
    <property type="project" value="InterPro"/>
</dbReference>
<dbReference type="AlphaFoldDB" id="A0A401LAI1"/>
<evidence type="ECO:0000256" key="2">
    <source>
        <dbReference type="ARBA" id="ARBA00022722"/>
    </source>
</evidence>
<dbReference type="Pfam" id="PF08340">
    <property type="entry name" value="YicC-like_C"/>
    <property type="match status" value="1"/>
</dbReference>
<gene>
    <name evidence="8" type="ORF">KGMB03357_02520</name>
</gene>
<proteinExistence type="inferred from homology"/>
<keyword evidence="3" id="KW-0255">Endonuclease</keyword>
<protein>
    <recommendedName>
        <fullName evidence="10">YicC family protein</fullName>
    </recommendedName>
</protein>
<dbReference type="InterPro" id="IPR013551">
    <property type="entry name" value="YicC-like_C"/>
</dbReference>
<dbReference type="InterPro" id="IPR013527">
    <property type="entry name" value="YicC-like_N"/>
</dbReference>
<accession>A0A401LAI1</accession>
<dbReference type="PANTHER" id="PTHR30636:SF3">
    <property type="entry name" value="UPF0701 PROTEIN YICC"/>
    <property type="match status" value="1"/>
</dbReference>
<evidence type="ECO:0008006" key="10">
    <source>
        <dbReference type="Google" id="ProtNLM"/>
    </source>
</evidence>
<dbReference type="InterPro" id="IPR005229">
    <property type="entry name" value="YicC/YloC-like"/>
</dbReference>
<keyword evidence="2" id="KW-0540">Nuclease</keyword>
<organism evidence="8 9">
    <name type="scientific">Anaerotignum faecicola</name>
    <dbReference type="NCBI Taxonomy" id="2358141"/>
    <lineage>
        <taxon>Bacteria</taxon>
        <taxon>Bacillati</taxon>
        <taxon>Bacillota</taxon>
        <taxon>Clostridia</taxon>
        <taxon>Lachnospirales</taxon>
        <taxon>Anaerotignaceae</taxon>
        <taxon>Anaerotignum</taxon>
    </lineage>
</organism>
<evidence type="ECO:0000313" key="8">
    <source>
        <dbReference type="EMBL" id="GCB28591.1"/>
    </source>
</evidence>
<evidence type="ECO:0000256" key="5">
    <source>
        <dbReference type="ARBA" id="ARBA00035648"/>
    </source>
</evidence>
<keyword evidence="4" id="KW-0378">Hydrolase</keyword>
<comment type="similarity">
    <text evidence="5">Belongs to the YicC/YloC family.</text>
</comment>
<dbReference type="NCBIfam" id="TIGR00255">
    <property type="entry name" value="YicC/YloC family endoribonuclease"/>
    <property type="match status" value="1"/>
</dbReference>
<dbReference type="PANTHER" id="PTHR30636">
    <property type="entry name" value="UPF0701 PROTEIN YICC"/>
    <property type="match status" value="1"/>
</dbReference>
<dbReference type="Proteomes" id="UP000287361">
    <property type="component" value="Unassembled WGS sequence"/>
</dbReference>
<name>A0A401LAI1_9FIRM</name>
<dbReference type="EMBL" id="BHVZ01000001">
    <property type="protein sequence ID" value="GCB28591.1"/>
    <property type="molecule type" value="Genomic_DNA"/>
</dbReference>
<comment type="cofactor">
    <cofactor evidence="1">
        <name>a divalent metal cation</name>
        <dbReference type="ChEBI" id="CHEBI:60240"/>
    </cofactor>
</comment>
<evidence type="ECO:0000313" key="9">
    <source>
        <dbReference type="Proteomes" id="UP000287361"/>
    </source>
</evidence>